<feature type="compositionally biased region" description="Low complexity" evidence="1">
    <location>
        <begin position="367"/>
        <end position="380"/>
    </location>
</feature>
<dbReference type="InterPro" id="IPR001715">
    <property type="entry name" value="CH_dom"/>
</dbReference>
<dbReference type="AlphaFoldDB" id="A0A9K3CLW3"/>
<feature type="region of interest" description="Disordered" evidence="1">
    <location>
        <begin position="309"/>
        <end position="387"/>
    </location>
</feature>
<dbReference type="InterPro" id="IPR036872">
    <property type="entry name" value="CH_dom_sf"/>
</dbReference>
<reference evidence="3 4" key="1">
    <citation type="journal article" date="2018" name="PLoS ONE">
        <title>The draft genome of Kipferlia bialata reveals reductive genome evolution in fornicate parasites.</title>
        <authorList>
            <person name="Tanifuji G."/>
            <person name="Takabayashi S."/>
            <person name="Kume K."/>
            <person name="Takagi M."/>
            <person name="Nakayama T."/>
            <person name="Kamikawa R."/>
            <person name="Inagaki Y."/>
            <person name="Hashimoto T."/>
        </authorList>
    </citation>
    <scope>NUCLEOTIDE SEQUENCE [LARGE SCALE GENOMIC DNA]</scope>
    <source>
        <strain evidence="3">NY0173</strain>
    </source>
</reference>
<evidence type="ECO:0000313" key="3">
    <source>
        <dbReference type="EMBL" id="GIQ79531.1"/>
    </source>
</evidence>
<dbReference type="EMBL" id="BDIP01000019">
    <property type="protein sequence ID" value="GIQ79531.1"/>
    <property type="molecule type" value="Genomic_DNA"/>
</dbReference>
<evidence type="ECO:0000313" key="4">
    <source>
        <dbReference type="Proteomes" id="UP000265618"/>
    </source>
</evidence>
<dbReference type="OrthoDB" id="10546744at2759"/>
<accession>A0A9K3CLW3</accession>
<dbReference type="CDD" id="cd00014">
    <property type="entry name" value="CH_SF"/>
    <property type="match status" value="1"/>
</dbReference>
<feature type="compositionally biased region" description="Basic and acidic residues" evidence="1">
    <location>
        <begin position="326"/>
        <end position="339"/>
    </location>
</feature>
<organism evidence="3 4">
    <name type="scientific">Kipferlia bialata</name>
    <dbReference type="NCBI Taxonomy" id="797122"/>
    <lineage>
        <taxon>Eukaryota</taxon>
        <taxon>Metamonada</taxon>
        <taxon>Carpediemonas-like organisms</taxon>
        <taxon>Kipferlia</taxon>
    </lineage>
</organism>
<comment type="caution">
    <text evidence="3">The sequence shown here is derived from an EMBL/GenBank/DDBJ whole genome shotgun (WGS) entry which is preliminary data.</text>
</comment>
<evidence type="ECO:0000259" key="2">
    <source>
        <dbReference type="PROSITE" id="PS50021"/>
    </source>
</evidence>
<evidence type="ECO:0000256" key="1">
    <source>
        <dbReference type="SAM" id="MobiDB-lite"/>
    </source>
</evidence>
<dbReference type="SUPFAM" id="SSF47576">
    <property type="entry name" value="Calponin-homology domain, CH-domain"/>
    <property type="match status" value="1"/>
</dbReference>
<protein>
    <recommendedName>
        <fullName evidence="2">Calponin-homology (CH) domain-containing protein</fullName>
    </recommendedName>
</protein>
<feature type="domain" description="Calponin-homology (CH)" evidence="2">
    <location>
        <begin position="6"/>
        <end position="114"/>
    </location>
</feature>
<dbReference type="Proteomes" id="UP000265618">
    <property type="component" value="Unassembled WGS sequence"/>
</dbReference>
<dbReference type="Pfam" id="PF00307">
    <property type="entry name" value="CH"/>
    <property type="match status" value="1"/>
</dbReference>
<proteinExistence type="predicted"/>
<dbReference type="PROSITE" id="PS50021">
    <property type="entry name" value="CH"/>
    <property type="match status" value="1"/>
</dbReference>
<feature type="compositionally biased region" description="Basic and acidic residues" evidence="1">
    <location>
        <begin position="347"/>
        <end position="361"/>
    </location>
</feature>
<gene>
    <name evidence="3" type="ORF">KIPB_000185</name>
</gene>
<sequence>MVKQPRHRPVLLLRWVESLDVGQSLTPKNIAECFKDGLYLIEILRRLAPDTKFLGVQRRPKSAATCIRNLELSLRVIWQQSVRASNMPTAQELYHSTGPEKHFLLLSEIFDAFVLRTCWTRFSDALVWFASILEPYGRVLSVDMGGDEALGSSRSGPSSAVPARALSQYVKEGLWSDFQSGVHLFCTLHAHHRVLYRDRYALPHADPSRLYFAPESQDETRTNVEYVFQLMVDAGVPLFWRPKEWMGTPDPEFLVFQLSLMHSELETKDTSFPECFPAPVGTAPRDVLPPCVPVVWRDQERLAQYEAQLQRDMQTPDAAAPTPEPRPIDMERERERELSEDSTEEEAPAHLEEREREREHEEETETVPEASAPAAKAKPAPKAKDPVSDERRAIALLTQPEGILFVIRGVARDGPISLRLGGLDVSNAGPEMLPTAQLLWHALSGDESSPSVSGSIDLLEIKNVTVSREVIVLTPRDKTFRTVPSTRIELIDQSPQHARQFAVTLSIVLQAAYRTLLG</sequence>
<name>A0A9K3CLW3_9EUKA</name>
<keyword evidence="4" id="KW-1185">Reference proteome</keyword>
<dbReference type="Gene3D" id="1.10.418.10">
    <property type="entry name" value="Calponin-like domain"/>
    <property type="match status" value="1"/>
</dbReference>